<sequence>MGLAGPRNRRKLDHDPNNTRWTRDETTFGQKILRAQGWEPGKYLGAQDTAHAQLHSAASLAPIKINLKDDTLGLGAKIRQKVSDECTGLDAFKDLLGRLNGKSEETLNMERQVRSEIKTNLFVERKYGPMRFVSGGLLVGDQIKMAELAENNSVSTHIKEESMSDASEVESIKKEKKEKKEKKSKKRKASESEEADTSDNRSEKKRKKRSKVDEEVGNDDTEIEETIKKDKKEKRSKRSKKASEDEKNAVPGEPEVKRKKSKKSKDIAVQDSLSNISNSSVETPGDATSEKARKKEKKKEKKRKQAEGVESDIAMAAAAAAKTTTTVSSTTSLVATSQDSGSSTPNSTRTSTPQLSARHLSRSRHIAAKKMAFSDMQALNQIFMIKPV</sequence>
<reference evidence="1" key="1">
    <citation type="submission" date="2022-11" db="EMBL/GenBank/DDBJ databases">
        <title>Genome Sequence of Nemania bipapillata.</title>
        <authorList>
            <person name="Buettner E."/>
        </authorList>
    </citation>
    <scope>NUCLEOTIDE SEQUENCE</scope>
    <source>
        <strain evidence="1">CP14</strain>
    </source>
</reference>
<proteinExistence type="predicted"/>
<protein>
    <submittedName>
        <fullName evidence="1">Uncharacterized protein</fullName>
    </submittedName>
</protein>
<comment type="caution">
    <text evidence="1">The sequence shown here is derived from an EMBL/GenBank/DDBJ whole genome shotgun (WGS) entry which is preliminary data.</text>
</comment>
<dbReference type="EMBL" id="JAPESX010000012">
    <property type="protein sequence ID" value="KAJ8124081.1"/>
    <property type="molecule type" value="Genomic_DNA"/>
</dbReference>
<name>A0ACC2J9L7_9PEZI</name>
<dbReference type="Proteomes" id="UP001153334">
    <property type="component" value="Unassembled WGS sequence"/>
</dbReference>
<organism evidence="1 2">
    <name type="scientific">Nemania bipapillata</name>
    <dbReference type="NCBI Taxonomy" id="110536"/>
    <lineage>
        <taxon>Eukaryota</taxon>
        <taxon>Fungi</taxon>
        <taxon>Dikarya</taxon>
        <taxon>Ascomycota</taxon>
        <taxon>Pezizomycotina</taxon>
        <taxon>Sordariomycetes</taxon>
        <taxon>Xylariomycetidae</taxon>
        <taxon>Xylariales</taxon>
        <taxon>Xylariaceae</taxon>
        <taxon>Nemania</taxon>
    </lineage>
</organism>
<gene>
    <name evidence="1" type="ORF">ONZ43_g115</name>
</gene>
<accession>A0ACC2J9L7</accession>
<evidence type="ECO:0000313" key="1">
    <source>
        <dbReference type="EMBL" id="KAJ8124081.1"/>
    </source>
</evidence>
<keyword evidence="2" id="KW-1185">Reference proteome</keyword>
<evidence type="ECO:0000313" key="2">
    <source>
        <dbReference type="Proteomes" id="UP001153334"/>
    </source>
</evidence>